<proteinExistence type="predicted"/>
<protein>
    <submittedName>
        <fullName evidence="1">Uncharacterized protein</fullName>
    </submittedName>
</protein>
<sequence>MPTWFSCFCNISNPSSFTSGDESDTEARKTFHVRITDDSLQLVREKRQQFLKEVTTSRANQLWPQSVYDKTYPISIETVAYSQGTESVTQRHSFLVTNYFCGGKLVSPWHYQQALKIQRPIFKATCSAPTIAGAENQLGQVCQCTLMALCFEPEQAFISRHQMLSKRIWLRRKADS</sequence>
<dbReference type="OrthoDB" id="5982870at2759"/>
<evidence type="ECO:0000313" key="1">
    <source>
        <dbReference type="EMBL" id="KAJ7314531.1"/>
    </source>
</evidence>
<keyword evidence="2" id="KW-1185">Reference proteome</keyword>
<name>A0A9X0CDS3_9CNID</name>
<reference evidence="1" key="1">
    <citation type="submission" date="2023-01" db="EMBL/GenBank/DDBJ databases">
        <title>Genome assembly of the deep-sea coral Lophelia pertusa.</title>
        <authorList>
            <person name="Herrera S."/>
            <person name="Cordes E."/>
        </authorList>
    </citation>
    <scope>NUCLEOTIDE SEQUENCE</scope>
    <source>
        <strain evidence="1">USNM1676648</strain>
        <tissue evidence="1">Polyp</tissue>
    </source>
</reference>
<evidence type="ECO:0000313" key="2">
    <source>
        <dbReference type="Proteomes" id="UP001163046"/>
    </source>
</evidence>
<dbReference type="Proteomes" id="UP001163046">
    <property type="component" value="Unassembled WGS sequence"/>
</dbReference>
<gene>
    <name evidence="1" type="ORF">OS493_039256</name>
</gene>
<accession>A0A9X0CDS3</accession>
<organism evidence="1 2">
    <name type="scientific">Desmophyllum pertusum</name>
    <dbReference type="NCBI Taxonomy" id="174260"/>
    <lineage>
        <taxon>Eukaryota</taxon>
        <taxon>Metazoa</taxon>
        <taxon>Cnidaria</taxon>
        <taxon>Anthozoa</taxon>
        <taxon>Hexacorallia</taxon>
        <taxon>Scleractinia</taxon>
        <taxon>Caryophylliina</taxon>
        <taxon>Caryophylliidae</taxon>
        <taxon>Desmophyllum</taxon>
    </lineage>
</organism>
<dbReference type="EMBL" id="MU827947">
    <property type="protein sequence ID" value="KAJ7314531.1"/>
    <property type="molecule type" value="Genomic_DNA"/>
</dbReference>
<dbReference type="AlphaFoldDB" id="A0A9X0CDS3"/>
<comment type="caution">
    <text evidence="1">The sequence shown here is derived from an EMBL/GenBank/DDBJ whole genome shotgun (WGS) entry which is preliminary data.</text>
</comment>